<dbReference type="PANTHER" id="PTHR42852">
    <property type="entry name" value="THIOL:DISULFIDE INTERCHANGE PROTEIN DSBE"/>
    <property type="match status" value="1"/>
</dbReference>
<dbReference type="PANTHER" id="PTHR42852:SF13">
    <property type="entry name" value="PROTEIN DIPZ"/>
    <property type="match status" value="1"/>
</dbReference>
<dbReference type="Gene3D" id="3.40.30.10">
    <property type="entry name" value="Glutaredoxin"/>
    <property type="match status" value="1"/>
</dbReference>
<feature type="domain" description="Thioredoxin" evidence="2">
    <location>
        <begin position="51"/>
        <end position="191"/>
    </location>
</feature>
<dbReference type="EMBL" id="VTER01000004">
    <property type="protein sequence ID" value="TYS49127.1"/>
    <property type="molecule type" value="Genomic_DNA"/>
</dbReference>
<sequence length="191" mass="21626">MKKFLLVTGIILLALFIIDKTVLKDKGVVNKVLPAEKYERLENPEEIAVGIEPGNKAPDFTLTDIEGKTVSLSDYKGKRVFLNFWASWCPPCKAEMPDMQELYEEKAIGDFEILAVNMTFIEKNKGDEMDFVKDNGLTFPIPLDVKGQVMGEYEIMAYPTSFFIDSDGIIRSRVMGAVDKDFIEKESKRLP</sequence>
<evidence type="ECO:0000256" key="1">
    <source>
        <dbReference type="ARBA" id="ARBA00023157"/>
    </source>
</evidence>
<dbReference type="InterPro" id="IPR013766">
    <property type="entry name" value="Thioredoxin_domain"/>
</dbReference>
<dbReference type="GO" id="GO:0016491">
    <property type="term" value="F:oxidoreductase activity"/>
    <property type="evidence" value="ECO:0007669"/>
    <property type="project" value="InterPro"/>
</dbReference>
<gene>
    <name evidence="3" type="ORF">FZD51_07815</name>
</gene>
<organism evidence="3 4">
    <name type="scientific">Bacillus infantis</name>
    <dbReference type="NCBI Taxonomy" id="324767"/>
    <lineage>
        <taxon>Bacteria</taxon>
        <taxon>Bacillati</taxon>
        <taxon>Bacillota</taxon>
        <taxon>Bacilli</taxon>
        <taxon>Bacillales</taxon>
        <taxon>Bacillaceae</taxon>
        <taxon>Bacillus</taxon>
    </lineage>
</organism>
<dbReference type="Pfam" id="PF00578">
    <property type="entry name" value="AhpC-TSA"/>
    <property type="match status" value="1"/>
</dbReference>
<proteinExistence type="predicted"/>
<dbReference type="SUPFAM" id="SSF52833">
    <property type="entry name" value="Thioredoxin-like"/>
    <property type="match status" value="1"/>
</dbReference>
<comment type="caution">
    <text evidence="3">The sequence shown here is derived from an EMBL/GenBank/DDBJ whole genome shotgun (WGS) entry which is preliminary data.</text>
</comment>
<dbReference type="InterPro" id="IPR036249">
    <property type="entry name" value="Thioredoxin-like_sf"/>
</dbReference>
<dbReference type="CDD" id="cd02966">
    <property type="entry name" value="TlpA_like_family"/>
    <property type="match status" value="1"/>
</dbReference>
<dbReference type="AlphaFoldDB" id="A0A5D4RCP2"/>
<dbReference type="Proteomes" id="UP000322139">
    <property type="component" value="Unassembled WGS sequence"/>
</dbReference>
<dbReference type="InterPro" id="IPR000866">
    <property type="entry name" value="AhpC/TSA"/>
</dbReference>
<dbReference type="InterPro" id="IPR017937">
    <property type="entry name" value="Thioredoxin_CS"/>
</dbReference>
<dbReference type="PROSITE" id="PS51352">
    <property type="entry name" value="THIOREDOXIN_2"/>
    <property type="match status" value="1"/>
</dbReference>
<evidence type="ECO:0000313" key="3">
    <source>
        <dbReference type="EMBL" id="TYS49127.1"/>
    </source>
</evidence>
<accession>A0A5D4RCP2</accession>
<dbReference type="PROSITE" id="PS00194">
    <property type="entry name" value="THIOREDOXIN_1"/>
    <property type="match status" value="1"/>
</dbReference>
<keyword evidence="1" id="KW-1015">Disulfide bond</keyword>
<evidence type="ECO:0000313" key="4">
    <source>
        <dbReference type="Proteomes" id="UP000322139"/>
    </source>
</evidence>
<dbReference type="GO" id="GO:0016209">
    <property type="term" value="F:antioxidant activity"/>
    <property type="evidence" value="ECO:0007669"/>
    <property type="project" value="InterPro"/>
</dbReference>
<reference evidence="3 4" key="1">
    <citation type="submission" date="2019-08" db="EMBL/GenBank/DDBJ databases">
        <title>Bacillus genomes from the desert of Cuatro Cienegas, Coahuila.</title>
        <authorList>
            <person name="Olmedo-Alvarez G."/>
        </authorList>
    </citation>
    <scope>NUCLEOTIDE SEQUENCE [LARGE SCALE GENOMIC DNA]</scope>
    <source>
        <strain evidence="3 4">CH446_14T</strain>
    </source>
</reference>
<protein>
    <submittedName>
        <fullName evidence="3">TlpA family protein disulfide reductase</fullName>
    </submittedName>
</protein>
<name>A0A5D4RCP2_9BACI</name>
<evidence type="ECO:0000259" key="2">
    <source>
        <dbReference type="PROSITE" id="PS51352"/>
    </source>
</evidence>
<dbReference type="RefSeq" id="WP_148974282.1">
    <property type="nucleotide sequence ID" value="NZ_JBNIKT010000029.1"/>
</dbReference>
<dbReference type="InterPro" id="IPR050553">
    <property type="entry name" value="Thioredoxin_ResA/DsbE_sf"/>
</dbReference>